<dbReference type="InterPro" id="IPR017853">
    <property type="entry name" value="GH"/>
</dbReference>
<gene>
    <name evidence="5" type="ORF">IFT62_06275</name>
</gene>
<proteinExistence type="inferred from homology"/>
<dbReference type="InterPro" id="IPR050226">
    <property type="entry name" value="NagZ_Beta-hexosaminidase"/>
</dbReference>
<keyword evidence="6" id="KW-1185">Reference proteome</keyword>
<evidence type="ECO:0000256" key="2">
    <source>
        <dbReference type="ARBA" id="ARBA00022801"/>
    </source>
</evidence>
<sequence>MKHDELQRAARSVLMPAIAGLTLDDPVRRHLHAGGVSVLLGETRDEYQARRMSFERRRAETHVQFSTMAKDARLCAAAPVLIAVDQELGGIQRLHGLVPGMPTPAALTHMSAAEIEARCYEMAGSARAMGINLFLAPIVDVVTGVNPWLHNRTLGADPAEVARIACAFIRGVQRAGITATATAKHFPGHHALAQDPAVERAVVPDNAAALQDGLEVFRQVIAAGVGAIMPGPAVFPALDPHQSASTSAAVIGLLRQGLGFEGLIVSDDLDAVSILAGNSIAQAAIAALNAGAHLLLVSAEAGLDDLADAIEQAVAQGQLDARCLLAAAHKVRSTAQASHTQVEAGLYVSYPISGGHLTRRVML</sequence>
<keyword evidence="3" id="KW-0326">Glycosidase</keyword>
<name>A0ABR9A5W8_9PSED</name>
<accession>A0ABR9A5W8</accession>
<dbReference type="PANTHER" id="PTHR30480">
    <property type="entry name" value="BETA-HEXOSAMINIDASE-RELATED"/>
    <property type="match status" value="1"/>
</dbReference>
<feature type="domain" description="Glycoside hydrolase family 3 N-terminal" evidence="4">
    <location>
        <begin position="59"/>
        <end position="331"/>
    </location>
</feature>
<dbReference type="GO" id="GO:0016787">
    <property type="term" value="F:hydrolase activity"/>
    <property type="evidence" value="ECO:0007669"/>
    <property type="project" value="UniProtKB-KW"/>
</dbReference>
<protein>
    <submittedName>
        <fullName evidence="5">Glycoside hydrolase family 3 protein</fullName>
    </submittedName>
</protein>
<dbReference type="Proteomes" id="UP000625247">
    <property type="component" value="Unassembled WGS sequence"/>
</dbReference>
<dbReference type="InterPro" id="IPR036962">
    <property type="entry name" value="Glyco_hydro_3_N_sf"/>
</dbReference>
<evidence type="ECO:0000256" key="1">
    <source>
        <dbReference type="ARBA" id="ARBA00005336"/>
    </source>
</evidence>
<dbReference type="Pfam" id="PF00933">
    <property type="entry name" value="Glyco_hydro_3"/>
    <property type="match status" value="1"/>
</dbReference>
<dbReference type="PANTHER" id="PTHR30480:SF16">
    <property type="entry name" value="GLYCOSIDE HYDROLASE FAMILY 3 DOMAIN PROTEIN"/>
    <property type="match status" value="1"/>
</dbReference>
<dbReference type="RefSeq" id="WP_191943470.1">
    <property type="nucleotide sequence ID" value="NZ_JACYNP010000002.1"/>
</dbReference>
<evidence type="ECO:0000313" key="6">
    <source>
        <dbReference type="Proteomes" id="UP000625247"/>
    </source>
</evidence>
<dbReference type="SUPFAM" id="SSF51445">
    <property type="entry name" value="(Trans)glycosidases"/>
    <property type="match status" value="1"/>
</dbReference>
<evidence type="ECO:0000313" key="5">
    <source>
        <dbReference type="EMBL" id="MBD8120814.1"/>
    </source>
</evidence>
<dbReference type="EMBL" id="JACYNP010000002">
    <property type="protein sequence ID" value="MBD8120814.1"/>
    <property type="molecule type" value="Genomic_DNA"/>
</dbReference>
<dbReference type="Gene3D" id="3.20.20.300">
    <property type="entry name" value="Glycoside hydrolase, family 3, N-terminal domain"/>
    <property type="match status" value="1"/>
</dbReference>
<reference evidence="5 6" key="1">
    <citation type="journal article" date="2020" name="FEMS Microbiol. Ecol.">
        <title>Temporal dynamics of bacterial communities during seed development and maturation.</title>
        <authorList>
            <person name="Chesneau G."/>
            <person name="Torres-Cortes G."/>
            <person name="Briand M."/>
            <person name="Darrasse A."/>
            <person name="Preveaux A."/>
            <person name="Marais C."/>
            <person name="Jacques M.A."/>
            <person name="Shade A."/>
            <person name="Barret M."/>
        </authorList>
    </citation>
    <scope>NUCLEOTIDE SEQUENCE [LARGE SCALE GENOMIC DNA]</scope>
    <source>
        <strain evidence="5 6">CFBP13723</strain>
    </source>
</reference>
<comment type="similarity">
    <text evidence="1">Belongs to the glycosyl hydrolase 3 family.</text>
</comment>
<dbReference type="InterPro" id="IPR001764">
    <property type="entry name" value="Glyco_hydro_3_N"/>
</dbReference>
<evidence type="ECO:0000256" key="3">
    <source>
        <dbReference type="ARBA" id="ARBA00023295"/>
    </source>
</evidence>
<evidence type="ECO:0000259" key="4">
    <source>
        <dbReference type="Pfam" id="PF00933"/>
    </source>
</evidence>
<keyword evidence="2 5" id="KW-0378">Hydrolase</keyword>
<comment type="caution">
    <text evidence="5">The sequence shown here is derived from an EMBL/GenBank/DDBJ whole genome shotgun (WGS) entry which is preliminary data.</text>
</comment>
<organism evidence="5 6">
    <name type="scientific">Pseudomonas lutea</name>
    <dbReference type="NCBI Taxonomy" id="243924"/>
    <lineage>
        <taxon>Bacteria</taxon>
        <taxon>Pseudomonadati</taxon>
        <taxon>Pseudomonadota</taxon>
        <taxon>Gammaproteobacteria</taxon>
        <taxon>Pseudomonadales</taxon>
        <taxon>Pseudomonadaceae</taxon>
        <taxon>Pseudomonas</taxon>
    </lineage>
</organism>